<dbReference type="Proteomes" id="UP000485058">
    <property type="component" value="Unassembled WGS sequence"/>
</dbReference>
<comment type="caution">
    <text evidence="1">The sequence shown here is derived from an EMBL/GenBank/DDBJ whole genome shotgun (WGS) entry which is preliminary data.</text>
</comment>
<sequence>MAVVTSSWDTAPVCPQALTDFNHQLDASD</sequence>
<proteinExistence type="predicted"/>
<organism evidence="1 2">
    <name type="scientific">Haematococcus lacustris</name>
    <name type="common">Green alga</name>
    <name type="synonym">Haematococcus pluvialis</name>
    <dbReference type="NCBI Taxonomy" id="44745"/>
    <lineage>
        <taxon>Eukaryota</taxon>
        <taxon>Viridiplantae</taxon>
        <taxon>Chlorophyta</taxon>
        <taxon>core chlorophytes</taxon>
        <taxon>Chlorophyceae</taxon>
        <taxon>CS clade</taxon>
        <taxon>Chlamydomonadales</taxon>
        <taxon>Haematococcaceae</taxon>
        <taxon>Haematococcus</taxon>
    </lineage>
</organism>
<reference evidence="1 2" key="1">
    <citation type="submission" date="2020-02" db="EMBL/GenBank/DDBJ databases">
        <title>Draft genome sequence of Haematococcus lacustris strain NIES-144.</title>
        <authorList>
            <person name="Morimoto D."/>
            <person name="Nakagawa S."/>
            <person name="Yoshida T."/>
            <person name="Sawayama S."/>
        </authorList>
    </citation>
    <scope>NUCLEOTIDE SEQUENCE [LARGE SCALE GENOMIC DNA]</scope>
    <source>
        <strain evidence="1 2">NIES-144</strain>
    </source>
</reference>
<protein>
    <submittedName>
        <fullName evidence="1">Uncharacterized protein</fullName>
    </submittedName>
</protein>
<dbReference type="EMBL" id="BLLF01004525">
    <property type="protein sequence ID" value="GFH29782.1"/>
    <property type="molecule type" value="Genomic_DNA"/>
</dbReference>
<name>A0A6A0AAY3_HAELA</name>
<accession>A0A6A0AAY3</accession>
<evidence type="ECO:0000313" key="1">
    <source>
        <dbReference type="EMBL" id="GFH29782.1"/>
    </source>
</evidence>
<dbReference type="AlphaFoldDB" id="A0A6A0AAY3"/>
<gene>
    <name evidence="1" type="ORF">HaLaN_28502</name>
</gene>
<evidence type="ECO:0000313" key="2">
    <source>
        <dbReference type="Proteomes" id="UP000485058"/>
    </source>
</evidence>
<keyword evidence="2" id="KW-1185">Reference proteome</keyword>